<proteinExistence type="predicted"/>
<evidence type="ECO:0000256" key="1">
    <source>
        <dbReference type="SAM" id="MobiDB-lite"/>
    </source>
</evidence>
<keyword evidence="3" id="KW-1185">Reference proteome</keyword>
<evidence type="ECO:0000313" key="3">
    <source>
        <dbReference type="Proteomes" id="UP001356427"/>
    </source>
</evidence>
<evidence type="ECO:0000313" key="2">
    <source>
        <dbReference type="EMBL" id="KAK6327461.1"/>
    </source>
</evidence>
<feature type="compositionally biased region" description="Basic and acidic residues" evidence="1">
    <location>
        <begin position="86"/>
        <end position="98"/>
    </location>
</feature>
<dbReference type="Proteomes" id="UP001356427">
    <property type="component" value="Unassembled WGS sequence"/>
</dbReference>
<feature type="region of interest" description="Disordered" evidence="1">
    <location>
        <begin position="78"/>
        <end position="111"/>
    </location>
</feature>
<gene>
    <name evidence="2" type="ORF">J4Q44_G00031060</name>
</gene>
<organism evidence="2 3">
    <name type="scientific">Coregonus suidteri</name>
    <dbReference type="NCBI Taxonomy" id="861788"/>
    <lineage>
        <taxon>Eukaryota</taxon>
        <taxon>Metazoa</taxon>
        <taxon>Chordata</taxon>
        <taxon>Craniata</taxon>
        <taxon>Vertebrata</taxon>
        <taxon>Euteleostomi</taxon>
        <taxon>Actinopterygii</taxon>
        <taxon>Neopterygii</taxon>
        <taxon>Teleostei</taxon>
        <taxon>Protacanthopterygii</taxon>
        <taxon>Salmoniformes</taxon>
        <taxon>Salmonidae</taxon>
        <taxon>Coregoninae</taxon>
        <taxon>Coregonus</taxon>
    </lineage>
</organism>
<name>A0AAN8MI58_9TELE</name>
<accession>A0AAN8MI58</accession>
<reference evidence="2 3" key="1">
    <citation type="submission" date="2021-04" db="EMBL/GenBank/DDBJ databases">
        <authorList>
            <person name="De Guttry C."/>
            <person name="Zahm M."/>
            <person name="Klopp C."/>
            <person name="Cabau C."/>
            <person name="Louis A."/>
            <person name="Berthelot C."/>
            <person name="Parey E."/>
            <person name="Roest Crollius H."/>
            <person name="Montfort J."/>
            <person name="Robinson-Rechavi M."/>
            <person name="Bucao C."/>
            <person name="Bouchez O."/>
            <person name="Gislard M."/>
            <person name="Lluch J."/>
            <person name="Milhes M."/>
            <person name="Lampietro C."/>
            <person name="Lopez Roques C."/>
            <person name="Donnadieu C."/>
            <person name="Braasch I."/>
            <person name="Desvignes T."/>
            <person name="Postlethwait J."/>
            <person name="Bobe J."/>
            <person name="Wedekind C."/>
            <person name="Guiguen Y."/>
        </authorList>
    </citation>
    <scope>NUCLEOTIDE SEQUENCE [LARGE SCALE GENOMIC DNA]</scope>
    <source>
        <strain evidence="2">Cs_M1</strain>
        <tissue evidence="2">Blood</tissue>
    </source>
</reference>
<dbReference type="AlphaFoldDB" id="A0AAN8MI58"/>
<comment type="caution">
    <text evidence="2">The sequence shown here is derived from an EMBL/GenBank/DDBJ whole genome shotgun (WGS) entry which is preliminary data.</text>
</comment>
<protein>
    <submittedName>
        <fullName evidence="2">Uncharacterized protein</fullName>
    </submittedName>
</protein>
<dbReference type="EMBL" id="JAGTTL010000002">
    <property type="protein sequence ID" value="KAK6327461.1"/>
    <property type="molecule type" value="Genomic_DNA"/>
</dbReference>
<sequence>MCKGCGFCGAIVEKVVDEYQEDISLSKEDNDVLRRLLWITPEIKLCKKDSQQLSLPVSEEEVPPEQQHCEQEWCSSLGLEDPEPTQIKEEQVELKTSPEEVQLQGQEANTK</sequence>